<feature type="transmembrane region" description="Helical" evidence="6">
    <location>
        <begin position="45"/>
        <end position="63"/>
    </location>
</feature>
<keyword evidence="2" id="KW-0813">Transport</keyword>
<feature type="transmembrane region" description="Helical" evidence="6">
    <location>
        <begin position="273"/>
        <end position="291"/>
    </location>
</feature>
<dbReference type="eggNOG" id="COG2814">
    <property type="taxonomic scope" value="Bacteria"/>
</dbReference>
<dbReference type="SUPFAM" id="SSF103473">
    <property type="entry name" value="MFS general substrate transporter"/>
    <property type="match status" value="1"/>
</dbReference>
<feature type="transmembrane region" description="Helical" evidence="6">
    <location>
        <begin position="392"/>
        <end position="413"/>
    </location>
</feature>
<feature type="transmembrane region" description="Helical" evidence="6">
    <location>
        <begin position="201"/>
        <end position="219"/>
    </location>
</feature>
<keyword evidence="5 6" id="KW-0472">Membrane</keyword>
<comment type="caution">
    <text evidence="8">The sequence shown here is derived from an EMBL/GenBank/DDBJ whole genome shotgun (WGS) entry which is preliminary data.</text>
</comment>
<dbReference type="PANTHER" id="PTHR23501:SF191">
    <property type="entry name" value="VACUOLAR BASIC AMINO ACID TRANSPORTER 4"/>
    <property type="match status" value="1"/>
</dbReference>
<feature type="transmembrane region" description="Helical" evidence="6">
    <location>
        <begin position="6"/>
        <end position="24"/>
    </location>
</feature>
<dbReference type="GO" id="GO:0005886">
    <property type="term" value="C:plasma membrane"/>
    <property type="evidence" value="ECO:0007669"/>
    <property type="project" value="UniProtKB-SubCell"/>
</dbReference>
<evidence type="ECO:0000256" key="2">
    <source>
        <dbReference type="ARBA" id="ARBA00022448"/>
    </source>
</evidence>
<name>G9WFW8_9LACO</name>
<comment type="subcellular location">
    <subcellularLocation>
        <location evidence="1">Cell membrane</location>
        <topology evidence="1">Multi-pass membrane protein</topology>
    </subcellularLocation>
</comment>
<keyword evidence="4 6" id="KW-1133">Transmembrane helix</keyword>
<keyword evidence="3 6" id="KW-0812">Transmembrane</keyword>
<evidence type="ECO:0000256" key="5">
    <source>
        <dbReference type="ARBA" id="ARBA00023136"/>
    </source>
</evidence>
<keyword evidence="9" id="KW-1185">Reference proteome</keyword>
<dbReference type="HOGENOM" id="CLU_000960_28_3_9"/>
<dbReference type="AlphaFoldDB" id="G9WFW8"/>
<dbReference type="InterPro" id="IPR020846">
    <property type="entry name" value="MFS_dom"/>
</dbReference>
<dbReference type="Gene3D" id="1.20.1720.10">
    <property type="entry name" value="Multidrug resistance protein D"/>
    <property type="match status" value="1"/>
</dbReference>
<dbReference type="PATRIC" id="fig|1045004.4.peg.1383"/>
<accession>G9WFW8</accession>
<dbReference type="InterPro" id="IPR036259">
    <property type="entry name" value="MFS_trans_sf"/>
</dbReference>
<feature type="transmembrane region" description="Helical" evidence="6">
    <location>
        <begin position="102"/>
        <end position="124"/>
    </location>
</feature>
<feature type="transmembrane region" description="Helical" evidence="6">
    <location>
        <begin position="324"/>
        <end position="343"/>
    </location>
</feature>
<organism evidence="8 9">
    <name type="scientific">Oenococcus kitaharae DSM 17330</name>
    <dbReference type="NCBI Taxonomy" id="1045004"/>
    <lineage>
        <taxon>Bacteria</taxon>
        <taxon>Bacillati</taxon>
        <taxon>Bacillota</taxon>
        <taxon>Bacilli</taxon>
        <taxon>Lactobacillales</taxon>
        <taxon>Lactobacillaceae</taxon>
        <taxon>Oenococcus</taxon>
    </lineage>
</organism>
<feature type="transmembrane region" description="Helical" evidence="6">
    <location>
        <begin position="136"/>
        <end position="156"/>
    </location>
</feature>
<evidence type="ECO:0000259" key="7">
    <source>
        <dbReference type="PROSITE" id="PS50850"/>
    </source>
</evidence>
<dbReference type="InterPro" id="IPR011701">
    <property type="entry name" value="MFS"/>
</dbReference>
<evidence type="ECO:0000256" key="1">
    <source>
        <dbReference type="ARBA" id="ARBA00004651"/>
    </source>
</evidence>
<dbReference type="Proteomes" id="UP000004959">
    <property type="component" value="Chromosome"/>
</dbReference>
<dbReference type="EMBL" id="AFVZ01000001">
    <property type="protein sequence ID" value="EHN59491.1"/>
    <property type="molecule type" value="Genomic_DNA"/>
</dbReference>
<dbReference type="PROSITE" id="PS50850">
    <property type="entry name" value="MFS"/>
    <property type="match status" value="1"/>
</dbReference>
<sequence length="423" mass="44534">MPIAHSFHIAVAQTVLLVSAPYLACAVAQPTAGKLSEQIGPRKTFLSGVIMVLLGGILGGLSQNLISLIVSRVIIGIGTSAGYPSAMFMVRARAKKAGMINAPGGVLAALAVVGLTFIAVGPPIGGVLVANLGWRMIFFINVPFALLTILFIFIGVEADEPLVHQSIKSLLMRIDIIGILGFAVMISALLLFLISIPSPEWISFIVFLIAGFLFVIWELRIQTPFFDIKELLSNTQLMLTYLRTMIAMLGAYIILYSLPQWLEDAHAYPADTAGLMIVPMGIVSAIVSTLISRKGFVLGSFIATGTSTVAGGILLTLLGGNNTLYLSLIVTAVFGITLGAAMGGGQLALFKQANPQRVGTASGLLRTFTYLGSISASSVTGIAFHQSVSDPGLHAIGLVVAILGVVILLITLANHLSHERVKS</sequence>
<gene>
    <name evidence="8" type="ORF">OKIT_1408</name>
</gene>
<dbReference type="STRING" id="336988.NT96_00690"/>
<proteinExistence type="predicted"/>
<evidence type="ECO:0000313" key="9">
    <source>
        <dbReference type="Proteomes" id="UP000004959"/>
    </source>
</evidence>
<feature type="transmembrane region" description="Helical" evidence="6">
    <location>
        <begin position="240"/>
        <end position="261"/>
    </location>
</feature>
<dbReference type="GO" id="GO:0022857">
    <property type="term" value="F:transmembrane transporter activity"/>
    <property type="evidence" value="ECO:0007669"/>
    <property type="project" value="InterPro"/>
</dbReference>
<evidence type="ECO:0000313" key="8">
    <source>
        <dbReference type="EMBL" id="EHN59491.1"/>
    </source>
</evidence>
<feature type="domain" description="Major facilitator superfamily (MFS) profile" evidence="7">
    <location>
        <begin position="1"/>
        <end position="422"/>
    </location>
</feature>
<reference evidence="8 9" key="1">
    <citation type="journal article" date="2012" name="PLoS ONE">
        <title>Functional divergence in the genus oenococcus as predicted by genome sequencing of the newly-described species, Oenococcus kitaharae.</title>
        <authorList>
            <person name="Borneman A.R."/>
            <person name="McCarthy J.M."/>
            <person name="Chambers P.J."/>
            <person name="Bartowsky E.J."/>
        </authorList>
    </citation>
    <scope>NUCLEOTIDE SEQUENCE [LARGE SCALE GENOMIC DNA]</scope>
    <source>
        <strain evidence="9">DSM17330</strain>
    </source>
</reference>
<evidence type="ECO:0000256" key="6">
    <source>
        <dbReference type="SAM" id="Phobius"/>
    </source>
</evidence>
<evidence type="ECO:0000256" key="4">
    <source>
        <dbReference type="ARBA" id="ARBA00022989"/>
    </source>
</evidence>
<feature type="transmembrane region" description="Helical" evidence="6">
    <location>
        <begin position="176"/>
        <end position="195"/>
    </location>
</feature>
<feature type="transmembrane region" description="Helical" evidence="6">
    <location>
        <begin position="298"/>
        <end position="318"/>
    </location>
</feature>
<dbReference type="Pfam" id="PF07690">
    <property type="entry name" value="MFS_1"/>
    <property type="match status" value="1"/>
</dbReference>
<protein>
    <submittedName>
        <fullName evidence="8">Putative drug resistance transporter</fullName>
    </submittedName>
</protein>
<evidence type="ECO:0000256" key="3">
    <source>
        <dbReference type="ARBA" id="ARBA00022692"/>
    </source>
</evidence>
<dbReference type="Gene3D" id="1.20.1250.20">
    <property type="entry name" value="MFS general substrate transporter like domains"/>
    <property type="match status" value="1"/>
</dbReference>
<dbReference type="PANTHER" id="PTHR23501">
    <property type="entry name" value="MAJOR FACILITATOR SUPERFAMILY"/>
    <property type="match status" value="1"/>
</dbReference>
<feature type="transmembrane region" description="Helical" evidence="6">
    <location>
        <begin position="364"/>
        <end position="386"/>
    </location>
</feature>